<proteinExistence type="predicted"/>
<feature type="region of interest" description="Disordered" evidence="1">
    <location>
        <begin position="229"/>
        <end position="270"/>
    </location>
</feature>
<feature type="compositionally biased region" description="Polar residues" evidence="1">
    <location>
        <begin position="230"/>
        <end position="240"/>
    </location>
</feature>
<dbReference type="EMBL" id="JAIVFQ010000019">
    <property type="protein sequence ID" value="MCC5600590.1"/>
    <property type="molecule type" value="Genomic_DNA"/>
</dbReference>
<organism evidence="2 3">
    <name type="scientific">Nostoc favosum CHAB5714</name>
    <dbReference type="NCBI Taxonomy" id="2780399"/>
    <lineage>
        <taxon>Bacteria</taxon>
        <taxon>Bacillati</taxon>
        <taxon>Cyanobacteriota</taxon>
        <taxon>Cyanophyceae</taxon>
        <taxon>Nostocales</taxon>
        <taxon>Nostocaceae</taxon>
        <taxon>Nostoc</taxon>
        <taxon>Nostoc favosum</taxon>
    </lineage>
</organism>
<sequence length="270" mass="30888">MEAKQASTLEKIRAINPGGISDNMMAARLSRVLNQSTTQQEISIDSRQDSEPNRQAKVREELGQLLSKGNIEEYRQQLKAQYIKQYLNSFGLEETQLQESQANQKLITQLQQLREIQKAALPSTEKSNSFSKKLIELKTNLKEQTQNQEQTQKSFIRVVLDKIITKGRSLGNQISAFENEGYRALLKVENTKQILSIDRKQPQPNQSNPAFKAEKLGASDFQILKDNLSEQETQDIVANNQQRQQQPPQIELPQKQIQPKRDFNKGPELD</sequence>
<comment type="caution">
    <text evidence="2">The sequence shown here is derived from an EMBL/GenBank/DDBJ whole genome shotgun (WGS) entry which is preliminary data.</text>
</comment>
<reference evidence="2 3" key="1">
    <citation type="journal article" date="2021" name="Microorganisms">
        <title>Genome Evolution of Filamentous Cyanobacterium Nostoc Species: From Facultative Symbiosis to Free Living.</title>
        <authorList>
            <person name="Huo D."/>
            <person name="Li H."/>
            <person name="Cai F."/>
            <person name="Guo X."/>
            <person name="Qiao Z."/>
            <person name="Wang W."/>
            <person name="Yu G."/>
            <person name="Li R."/>
        </authorList>
    </citation>
    <scope>NUCLEOTIDE SEQUENCE [LARGE SCALE GENOMIC DNA]</scope>
    <source>
        <strain evidence="2 3">CHAB 5714</strain>
    </source>
</reference>
<evidence type="ECO:0000313" key="2">
    <source>
        <dbReference type="EMBL" id="MCC5600590.1"/>
    </source>
</evidence>
<feature type="compositionally biased region" description="Basic and acidic residues" evidence="1">
    <location>
        <begin position="259"/>
        <end position="270"/>
    </location>
</feature>
<accession>A0ABS8I8T0</accession>
<protein>
    <submittedName>
        <fullName evidence="2">Uncharacterized protein</fullName>
    </submittedName>
</protein>
<dbReference type="RefSeq" id="WP_229485655.1">
    <property type="nucleotide sequence ID" value="NZ_JAIVFQ010000019.1"/>
</dbReference>
<name>A0ABS8I8T0_9NOSO</name>
<feature type="compositionally biased region" description="Low complexity" evidence="1">
    <location>
        <begin position="241"/>
        <end position="257"/>
    </location>
</feature>
<feature type="region of interest" description="Disordered" evidence="1">
    <location>
        <begin position="196"/>
        <end position="216"/>
    </location>
</feature>
<evidence type="ECO:0000256" key="1">
    <source>
        <dbReference type="SAM" id="MobiDB-lite"/>
    </source>
</evidence>
<evidence type="ECO:0000313" key="3">
    <source>
        <dbReference type="Proteomes" id="UP001199525"/>
    </source>
</evidence>
<keyword evidence="3" id="KW-1185">Reference proteome</keyword>
<dbReference type="Proteomes" id="UP001199525">
    <property type="component" value="Unassembled WGS sequence"/>
</dbReference>
<gene>
    <name evidence="2" type="ORF">LC586_15510</name>
</gene>